<evidence type="ECO:0000313" key="4">
    <source>
        <dbReference type="Proteomes" id="UP000824241"/>
    </source>
</evidence>
<evidence type="ECO:0000313" key="3">
    <source>
        <dbReference type="EMBL" id="HIR61270.1"/>
    </source>
</evidence>
<evidence type="ECO:0000256" key="1">
    <source>
        <dbReference type="SAM" id="MobiDB-lite"/>
    </source>
</evidence>
<feature type="transmembrane region" description="Helical" evidence="2">
    <location>
        <begin position="90"/>
        <end position="113"/>
    </location>
</feature>
<keyword evidence="2" id="KW-1133">Transmembrane helix</keyword>
<dbReference type="Proteomes" id="UP000824241">
    <property type="component" value="Unassembled WGS sequence"/>
</dbReference>
<protein>
    <submittedName>
        <fullName evidence="3">Uncharacterized protein</fullName>
    </submittedName>
</protein>
<comment type="caution">
    <text evidence="3">The sequence shown here is derived from an EMBL/GenBank/DDBJ whole genome shotgun (WGS) entry which is preliminary data.</text>
</comment>
<evidence type="ECO:0000256" key="2">
    <source>
        <dbReference type="SAM" id="Phobius"/>
    </source>
</evidence>
<dbReference type="AlphaFoldDB" id="A0A9D1J586"/>
<gene>
    <name evidence="3" type="ORF">IAB37_06840</name>
</gene>
<proteinExistence type="predicted"/>
<keyword evidence="2" id="KW-0472">Membrane</keyword>
<reference evidence="3" key="1">
    <citation type="submission" date="2020-10" db="EMBL/GenBank/DDBJ databases">
        <authorList>
            <person name="Gilroy R."/>
        </authorList>
    </citation>
    <scope>NUCLEOTIDE SEQUENCE</scope>
    <source>
        <strain evidence="3">CHK189-12415</strain>
    </source>
</reference>
<accession>A0A9D1J586</accession>
<name>A0A9D1J586_9FIRM</name>
<feature type="compositionally biased region" description="Basic and acidic residues" evidence="1">
    <location>
        <begin position="7"/>
        <end position="23"/>
    </location>
</feature>
<dbReference type="EMBL" id="DVHA01000215">
    <property type="protein sequence ID" value="HIR61270.1"/>
    <property type="molecule type" value="Genomic_DNA"/>
</dbReference>
<organism evidence="3 4">
    <name type="scientific">Candidatus Faecivivens stercoravium</name>
    <dbReference type="NCBI Taxonomy" id="2840803"/>
    <lineage>
        <taxon>Bacteria</taxon>
        <taxon>Bacillati</taxon>
        <taxon>Bacillota</taxon>
        <taxon>Clostridia</taxon>
        <taxon>Eubacteriales</taxon>
        <taxon>Oscillospiraceae</taxon>
        <taxon>Oscillospiraceae incertae sedis</taxon>
        <taxon>Candidatus Faecivivens</taxon>
    </lineage>
</organism>
<feature type="region of interest" description="Disordered" evidence="1">
    <location>
        <begin position="1"/>
        <end position="65"/>
    </location>
</feature>
<reference evidence="3" key="2">
    <citation type="journal article" date="2021" name="PeerJ">
        <title>Extensive microbial diversity within the chicken gut microbiome revealed by metagenomics and culture.</title>
        <authorList>
            <person name="Gilroy R."/>
            <person name="Ravi A."/>
            <person name="Getino M."/>
            <person name="Pursley I."/>
            <person name="Horton D.L."/>
            <person name="Alikhan N.F."/>
            <person name="Baker D."/>
            <person name="Gharbi K."/>
            <person name="Hall N."/>
            <person name="Watson M."/>
            <person name="Adriaenssens E.M."/>
            <person name="Foster-Nyarko E."/>
            <person name="Jarju S."/>
            <person name="Secka A."/>
            <person name="Antonio M."/>
            <person name="Oren A."/>
            <person name="Chaudhuri R.R."/>
            <person name="La Ragione R."/>
            <person name="Hildebrand F."/>
            <person name="Pallen M.J."/>
        </authorList>
    </citation>
    <scope>NUCLEOTIDE SEQUENCE</scope>
    <source>
        <strain evidence="3">CHK189-12415</strain>
    </source>
</reference>
<keyword evidence="2" id="KW-0812">Transmembrane</keyword>
<sequence>MQRRARARLEGISEPVREHRPETGHPAGQPVHTPGDIPRLSPPVPPPRGNHAQAPSGGLGNILGQLGMPGGMGELLGGQGDSDRTMLMMLLMLLSTQGNCSPGLIAALFWLMMG</sequence>